<protein>
    <recommendedName>
        <fullName evidence="2">Activator of Hsp90 ATPase homologue 1/2-like C-terminal domain-containing protein</fullName>
    </recommendedName>
</protein>
<dbReference type="InterPro" id="IPR023393">
    <property type="entry name" value="START-like_dom_sf"/>
</dbReference>
<dbReference type="SUPFAM" id="SSF55961">
    <property type="entry name" value="Bet v1-like"/>
    <property type="match status" value="1"/>
</dbReference>
<reference evidence="3" key="1">
    <citation type="submission" date="2020-02" db="EMBL/GenBank/DDBJ databases">
        <authorList>
            <person name="Meier V. D."/>
        </authorList>
    </citation>
    <scope>NUCLEOTIDE SEQUENCE</scope>
    <source>
        <strain evidence="3">AVDCRST_MAG18</strain>
    </source>
</reference>
<gene>
    <name evidence="3" type="ORF">AVDCRST_MAG18-2821</name>
</gene>
<dbReference type="CDD" id="cd08899">
    <property type="entry name" value="SRPBCC_CalC_Aha1-like_6"/>
    <property type="match status" value="1"/>
</dbReference>
<feature type="domain" description="Activator of Hsp90 ATPase homologue 1/2-like C-terminal" evidence="2">
    <location>
        <begin position="28"/>
        <end position="144"/>
    </location>
</feature>
<evidence type="ECO:0000259" key="2">
    <source>
        <dbReference type="Pfam" id="PF08327"/>
    </source>
</evidence>
<sequence length="176" mass="19508">MARAEGQYGTVEERDGRASVRLERRLAATPEEIWPLLTDPEEVALWLAALEIEPRVGGVYNLSFENTDSTSRGHLTRFEPPTVLEYSWREGAAIESLVRFELRATPDAAGTDFLLTHTALDNAASGPEYAAGWHAHLDLLEARLAGQAADWDWLRFNDLLEGYGGADGEQLGKRAR</sequence>
<evidence type="ECO:0000256" key="1">
    <source>
        <dbReference type="ARBA" id="ARBA00006817"/>
    </source>
</evidence>
<dbReference type="Gene3D" id="3.30.530.20">
    <property type="match status" value="1"/>
</dbReference>
<proteinExistence type="inferred from homology"/>
<comment type="similarity">
    <text evidence="1">Belongs to the AHA1 family.</text>
</comment>
<evidence type="ECO:0000313" key="3">
    <source>
        <dbReference type="EMBL" id="CAA9578422.1"/>
    </source>
</evidence>
<dbReference type="EMBL" id="CADCWN010000215">
    <property type="protein sequence ID" value="CAA9578422.1"/>
    <property type="molecule type" value="Genomic_DNA"/>
</dbReference>
<accession>A0A6J4VHY5</accession>
<dbReference type="Pfam" id="PF08327">
    <property type="entry name" value="AHSA1"/>
    <property type="match status" value="1"/>
</dbReference>
<dbReference type="AlphaFoldDB" id="A0A6J4VHY5"/>
<organism evidence="3">
    <name type="scientific">uncultured Thermomicrobiales bacterium</name>
    <dbReference type="NCBI Taxonomy" id="1645740"/>
    <lineage>
        <taxon>Bacteria</taxon>
        <taxon>Pseudomonadati</taxon>
        <taxon>Thermomicrobiota</taxon>
        <taxon>Thermomicrobia</taxon>
        <taxon>Thermomicrobiales</taxon>
        <taxon>environmental samples</taxon>
    </lineage>
</organism>
<name>A0A6J4VHY5_9BACT</name>
<dbReference type="InterPro" id="IPR013538">
    <property type="entry name" value="ASHA1/2-like_C"/>
</dbReference>